<keyword evidence="1 2" id="KW-0238">DNA-binding</keyword>
<name>A0ABT9YPN8_9STRE</name>
<sequence>MINDLRYLKIEKNIRQAFLKLLDEKKYPKITVTDICKRASCSRNAFYLHYESKENLYDAIILDIVLDIEKSCLPVVDKFSDIGHTENRAYVSNILSAVESHRPVLKQLLENEQVAFSKYLKKVLVEAMLSNAKNLQEEADIDYIHYFAGGITSFIEYWITESAYDIETARLSLFEVILSPPYPKSQESTN</sequence>
<dbReference type="InterPro" id="IPR039532">
    <property type="entry name" value="TetR_C_Firmicutes"/>
</dbReference>
<dbReference type="InterPro" id="IPR001647">
    <property type="entry name" value="HTH_TetR"/>
</dbReference>
<dbReference type="InterPro" id="IPR009057">
    <property type="entry name" value="Homeodomain-like_sf"/>
</dbReference>
<dbReference type="PANTHER" id="PTHR43479">
    <property type="entry name" value="ACREF/ENVCD OPERON REPRESSOR-RELATED"/>
    <property type="match status" value="1"/>
</dbReference>
<dbReference type="Pfam" id="PF14278">
    <property type="entry name" value="TetR_C_8"/>
    <property type="match status" value="1"/>
</dbReference>
<dbReference type="Proteomes" id="UP001223079">
    <property type="component" value="Unassembled WGS sequence"/>
</dbReference>
<evidence type="ECO:0000313" key="4">
    <source>
        <dbReference type="EMBL" id="MDQ0221952.1"/>
    </source>
</evidence>
<protein>
    <submittedName>
        <fullName evidence="4">AcrR family transcriptional regulator</fullName>
    </submittedName>
</protein>
<reference evidence="4 5" key="1">
    <citation type="submission" date="2023-07" db="EMBL/GenBank/DDBJ databases">
        <title>Genomic Encyclopedia of Type Strains, Phase IV (KMG-IV): sequencing the most valuable type-strain genomes for metagenomic binning, comparative biology and taxonomic classification.</title>
        <authorList>
            <person name="Goeker M."/>
        </authorList>
    </citation>
    <scope>NUCLEOTIDE SEQUENCE [LARGE SCALE GENOMIC DNA]</scope>
    <source>
        <strain evidence="4 5">DSM 105143</strain>
    </source>
</reference>
<evidence type="ECO:0000256" key="2">
    <source>
        <dbReference type="PROSITE-ProRule" id="PRU00335"/>
    </source>
</evidence>
<comment type="caution">
    <text evidence="4">The sequence shown here is derived from an EMBL/GenBank/DDBJ whole genome shotgun (WGS) entry which is preliminary data.</text>
</comment>
<evidence type="ECO:0000313" key="5">
    <source>
        <dbReference type="Proteomes" id="UP001223079"/>
    </source>
</evidence>
<evidence type="ECO:0000256" key="1">
    <source>
        <dbReference type="ARBA" id="ARBA00023125"/>
    </source>
</evidence>
<dbReference type="RefSeq" id="WP_307121179.1">
    <property type="nucleotide sequence ID" value="NZ_JAUSTM010000003.1"/>
</dbReference>
<dbReference type="PANTHER" id="PTHR43479:SF7">
    <property type="entry name" value="TETR-FAMILY TRANSCRIPTIONAL REGULATOR"/>
    <property type="match status" value="1"/>
</dbReference>
<organism evidence="4 5">
    <name type="scientific">Streptococcus moroccensis</name>
    <dbReference type="NCBI Taxonomy" id="1451356"/>
    <lineage>
        <taxon>Bacteria</taxon>
        <taxon>Bacillati</taxon>
        <taxon>Bacillota</taxon>
        <taxon>Bacilli</taxon>
        <taxon>Lactobacillales</taxon>
        <taxon>Streptococcaceae</taxon>
        <taxon>Streptococcus</taxon>
    </lineage>
</organism>
<dbReference type="EMBL" id="JAUSTM010000003">
    <property type="protein sequence ID" value="MDQ0221952.1"/>
    <property type="molecule type" value="Genomic_DNA"/>
</dbReference>
<dbReference type="PROSITE" id="PS50977">
    <property type="entry name" value="HTH_TETR_2"/>
    <property type="match status" value="1"/>
</dbReference>
<evidence type="ECO:0000259" key="3">
    <source>
        <dbReference type="PROSITE" id="PS50977"/>
    </source>
</evidence>
<dbReference type="InterPro" id="IPR050624">
    <property type="entry name" value="HTH-type_Tx_Regulator"/>
</dbReference>
<keyword evidence="5" id="KW-1185">Reference proteome</keyword>
<feature type="DNA-binding region" description="H-T-H motif" evidence="2">
    <location>
        <begin position="31"/>
        <end position="50"/>
    </location>
</feature>
<dbReference type="Pfam" id="PF00440">
    <property type="entry name" value="TetR_N"/>
    <property type="match status" value="1"/>
</dbReference>
<gene>
    <name evidence="4" type="ORF">J2S23_000488</name>
</gene>
<proteinExistence type="predicted"/>
<accession>A0ABT9YPN8</accession>
<dbReference type="SUPFAM" id="SSF46689">
    <property type="entry name" value="Homeodomain-like"/>
    <property type="match status" value="1"/>
</dbReference>
<dbReference type="Gene3D" id="1.10.357.10">
    <property type="entry name" value="Tetracycline Repressor, domain 2"/>
    <property type="match status" value="1"/>
</dbReference>
<feature type="domain" description="HTH tetR-type" evidence="3">
    <location>
        <begin position="8"/>
        <end position="68"/>
    </location>
</feature>